<accession>A0A4V0XU32</accession>
<evidence type="ECO:0000313" key="1">
    <source>
        <dbReference type="EMBL" id="GDZ92429.1"/>
    </source>
</evidence>
<proteinExistence type="predicted"/>
<dbReference type="EMBL" id="BJCD01000027">
    <property type="protein sequence ID" value="GDZ92429.1"/>
    <property type="molecule type" value="Genomic_DNA"/>
</dbReference>
<reference evidence="2" key="1">
    <citation type="submission" date="2019-02" db="EMBL/GenBank/DDBJ databases">
        <title>Draft genome sequence of Planktothrix agardhii NIES-905.</title>
        <authorList>
            <person name="Yamaguchi H."/>
            <person name="Suzuki S."/>
            <person name="Kawachi M."/>
        </authorList>
    </citation>
    <scope>NUCLEOTIDE SEQUENCE [LARGE SCALE GENOMIC DNA]</scope>
    <source>
        <strain evidence="2">CCAP 1459/11A</strain>
    </source>
</reference>
<protein>
    <submittedName>
        <fullName evidence="1">Uncharacterized protein</fullName>
    </submittedName>
</protein>
<dbReference type="AlphaFoldDB" id="A0A4V0XU32"/>
<dbReference type="Proteomes" id="UP000299794">
    <property type="component" value="Unassembled WGS sequence"/>
</dbReference>
<sequence length="37" mass="4459">MYEIVINREAQDFFEETSASLQKKLDRCFHTIKITPR</sequence>
<name>A0A4V0XU32_PLAAG</name>
<evidence type="ECO:0000313" key="2">
    <source>
        <dbReference type="Proteomes" id="UP000299794"/>
    </source>
</evidence>
<organism evidence="1 2">
    <name type="scientific">Planktothrix agardhii CCAP 1459/11A</name>
    <dbReference type="NCBI Taxonomy" id="282420"/>
    <lineage>
        <taxon>Bacteria</taxon>
        <taxon>Bacillati</taxon>
        <taxon>Cyanobacteriota</taxon>
        <taxon>Cyanophyceae</taxon>
        <taxon>Oscillatoriophycideae</taxon>
        <taxon>Oscillatoriales</taxon>
        <taxon>Microcoleaceae</taxon>
        <taxon>Planktothrix</taxon>
    </lineage>
</organism>
<gene>
    <name evidence="1" type="ORF">PA905_01240</name>
</gene>
<comment type="caution">
    <text evidence="1">The sequence shown here is derived from an EMBL/GenBank/DDBJ whole genome shotgun (WGS) entry which is preliminary data.</text>
</comment>